<keyword evidence="2" id="KW-1185">Reference proteome</keyword>
<evidence type="ECO:0000313" key="2">
    <source>
        <dbReference type="Proteomes" id="UP000317550"/>
    </source>
</evidence>
<reference evidence="2" key="1">
    <citation type="submission" date="2019-07" db="EMBL/GenBank/DDBJ databases">
        <title>Chitinimonas sp. nov., isolated from Ny-Alesund, arctica soil.</title>
        <authorList>
            <person name="Xu Q."/>
            <person name="Peng F."/>
        </authorList>
    </citation>
    <scope>NUCLEOTIDE SEQUENCE [LARGE SCALE GENOMIC DNA]</scope>
    <source>
        <strain evidence="2">R3-44</strain>
    </source>
</reference>
<evidence type="ECO:0000313" key="1">
    <source>
        <dbReference type="EMBL" id="QDQ28132.1"/>
    </source>
</evidence>
<dbReference type="Proteomes" id="UP000317550">
    <property type="component" value="Chromosome"/>
</dbReference>
<proteinExistence type="predicted"/>
<dbReference type="RefSeq" id="WP_144279519.1">
    <property type="nucleotide sequence ID" value="NZ_CP041730.1"/>
</dbReference>
<protein>
    <submittedName>
        <fullName evidence="1">YdcF family protein</fullName>
    </submittedName>
</protein>
<dbReference type="AlphaFoldDB" id="A0A516SIZ5"/>
<name>A0A516SIZ5_9NEIS</name>
<dbReference type="EMBL" id="CP041730">
    <property type="protein sequence ID" value="QDQ28132.1"/>
    <property type="molecule type" value="Genomic_DNA"/>
</dbReference>
<sequence length="193" mass="21876">MAYYFCTADWPCLTQQHRTEFLKDFKLQLESRLGLAEELTLPGSARNEADSATYIWQKSSELEQVRQLFANRAHFIETPPEAYGPKGRDSTHGNATQFLAHFLVDRKIEKGDRLLLCCDTFSAPRAGMIFNGYCERFDLAVVTCSKPLTTCDQKWHASLLAILLREASCLLYDLVQASESASYFDFSPAKKAK</sequence>
<dbReference type="KEGG" id="cari:FNU76_18255"/>
<organism evidence="1 2">
    <name type="scientific">Chitinimonas arctica</name>
    <dbReference type="NCBI Taxonomy" id="2594795"/>
    <lineage>
        <taxon>Bacteria</taxon>
        <taxon>Pseudomonadati</taxon>
        <taxon>Pseudomonadota</taxon>
        <taxon>Betaproteobacteria</taxon>
        <taxon>Neisseriales</taxon>
        <taxon>Chitinibacteraceae</taxon>
        <taxon>Chitinimonas</taxon>
    </lineage>
</organism>
<accession>A0A516SIZ5</accession>
<gene>
    <name evidence="1" type="ORF">FNU76_18255</name>
</gene>